<dbReference type="AlphaFoldDB" id="E1BSX8"/>
<keyword evidence="4" id="KW-0732">Signal</keyword>
<dbReference type="InterPro" id="IPR036048">
    <property type="entry name" value="Interleukin_8-like_sf"/>
</dbReference>
<evidence type="ECO:0000256" key="5">
    <source>
        <dbReference type="ARBA" id="ARBA00023157"/>
    </source>
</evidence>
<comment type="similarity">
    <text evidence="1 6">Belongs to the intercrine beta (chemokine CC) family.</text>
</comment>
<accession>G4U4L7</accession>
<keyword evidence="3 6" id="KW-0202">Cytokine</keyword>
<organism evidence="8 9">
    <name type="scientific">Gallus gallus</name>
    <name type="common">Chicken</name>
    <dbReference type="NCBI Taxonomy" id="9031"/>
    <lineage>
        <taxon>Eukaryota</taxon>
        <taxon>Metazoa</taxon>
        <taxon>Chordata</taxon>
        <taxon>Craniata</taxon>
        <taxon>Vertebrata</taxon>
        <taxon>Euteleostomi</taxon>
        <taxon>Archelosauria</taxon>
        <taxon>Archosauria</taxon>
        <taxon>Dinosauria</taxon>
        <taxon>Saurischia</taxon>
        <taxon>Theropoda</taxon>
        <taxon>Coelurosauria</taxon>
        <taxon>Aves</taxon>
        <taxon>Neognathae</taxon>
        <taxon>Galloanserae</taxon>
        <taxon>Galliformes</taxon>
        <taxon>Phasianidae</taxon>
        <taxon>Phasianinae</taxon>
        <taxon>Gallus</taxon>
    </lineage>
</organism>
<dbReference type="FunCoup" id="E1BSX8">
    <property type="interactions" value="311"/>
</dbReference>
<evidence type="ECO:0000259" key="7">
    <source>
        <dbReference type="SMART" id="SM00199"/>
    </source>
</evidence>
<name>E1BSX8_CHICK</name>
<dbReference type="VEuPathDB" id="HostDB:geneid_417533"/>
<reference evidence="8" key="1">
    <citation type="submission" date="2020-11" db="EMBL/GenBank/DDBJ databases">
        <title>Gallus gallus (Chicken) genome, bGalGal1, GRCg7b, maternal haplotype autosomes + Z &amp; W.</title>
        <authorList>
            <person name="Warren W."/>
            <person name="Formenti G."/>
            <person name="Fedrigo O."/>
            <person name="Haase B."/>
            <person name="Mountcastle J."/>
            <person name="Balacco J."/>
            <person name="Tracey A."/>
            <person name="Schneider V."/>
            <person name="Okimoto R."/>
            <person name="Cheng H."/>
            <person name="Hawken R."/>
            <person name="Howe K."/>
            <person name="Jarvis E.D."/>
        </authorList>
    </citation>
    <scope>NUCLEOTIDE SEQUENCE [LARGE SCALE GENOMIC DNA]</scope>
    <source>
        <strain evidence="8">Broiler</strain>
    </source>
</reference>
<reference evidence="8" key="3">
    <citation type="submission" date="2025-09" db="UniProtKB">
        <authorList>
            <consortium name="Ensembl"/>
        </authorList>
    </citation>
    <scope>IDENTIFICATION</scope>
    <source>
        <strain evidence="8">broiler</strain>
    </source>
</reference>
<reference evidence="8" key="2">
    <citation type="submission" date="2025-08" db="UniProtKB">
        <authorList>
            <consortium name="Ensembl"/>
        </authorList>
    </citation>
    <scope>IDENTIFICATION</scope>
    <source>
        <strain evidence="8">broiler</strain>
    </source>
</reference>
<dbReference type="PANTHER" id="PTHR12015">
    <property type="entry name" value="SMALL INDUCIBLE CYTOKINE A"/>
    <property type="match status" value="1"/>
</dbReference>
<feature type="domain" description="Chemokine interleukin-8-like" evidence="7">
    <location>
        <begin position="172"/>
        <end position="230"/>
    </location>
</feature>
<proteinExistence type="inferred from homology"/>
<dbReference type="CDD" id="cd00272">
    <property type="entry name" value="Chemokine_CC"/>
    <property type="match status" value="1"/>
</dbReference>
<keyword evidence="6" id="KW-0964">Secreted</keyword>
<dbReference type="Pfam" id="PF00048">
    <property type="entry name" value="IL8"/>
    <property type="match status" value="1"/>
</dbReference>
<dbReference type="GO" id="GO:0048020">
    <property type="term" value="F:CCR chemokine receptor binding"/>
    <property type="evidence" value="ECO:0000318"/>
    <property type="project" value="GO_Central"/>
</dbReference>
<protein>
    <recommendedName>
        <fullName evidence="6">C-C motif chemokine</fullName>
    </recommendedName>
</protein>
<dbReference type="SMART" id="SM00199">
    <property type="entry name" value="SCY"/>
    <property type="match status" value="1"/>
</dbReference>
<dbReference type="GeneTree" id="ENSGT01030000235390"/>
<dbReference type="InterPro" id="IPR001811">
    <property type="entry name" value="Chemokine_IL8-like_dom"/>
</dbReference>
<dbReference type="PaxDb" id="9031-ENSGALP00000040588"/>
<dbReference type="GO" id="GO:0030335">
    <property type="term" value="P:positive regulation of cell migration"/>
    <property type="evidence" value="ECO:0000318"/>
    <property type="project" value="GO_Central"/>
</dbReference>
<dbReference type="Gene3D" id="2.40.50.40">
    <property type="match status" value="1"/>
</dbReference>
<dbReference type="PANTHER" id="PTHR12015:SF103">
    <property type="entry name" value="C-C MOTIF CHEMOKINE 4-RELATED"/>
    <property type="match status" value="1"/>
</dbReference>
<dbReference type="GO" id="GO:0005615">
    <property type="term" value="C:extracellular space"/>
    <property type="evidence" value="ECO:0000318"/>
    <property type="project" value="GO_Central"/>
</dbReference>
<dbReference type="Bgee" id="ENSGALG00000024470">
    <property type="expression patterns" value="Expressed in skeletal muscle tissue and 2 other cell types or tissues"/>
</dbReference>
<keyword evidence="2 6" id="KW-0145">Chemotaxis</keyword>
<dbReference type="GO" id="GO:0008009">
    <property type="term" value="F:chemokine activity"/>
    <property type="evidence" value="ECO:0000318"/>
    <property type="project" value="GO_Central"/>
</dbReference>
<dbReference type="InterPro" id="IPR000827">
    <property type="entry name" value="Chemokine_CC_CS"/>
</dbReference>
<dbReference type="OrthoDB" id="9404618at2759"/>
<comment type="subcellular location">
    <subcellularLocation>
        <location evidence="6">Secreted</location>
    </subcellularLocation>
</comment>
<dbReference type="SMR" id="E1BSX8"/>
<dbReference type="GO" id="GO:0006954">
    <property type="term" value="P:inflammatory response"/>
    <property type="evidence" value="ECO:0000318"/>
    <property type="project" value="GO_Central"/>
</dbReference>
<gene>
    <name evidence="8" type="primary">CCLI5</name>
</gene>
<dbReference type="Proteomes" id="UP000000539">
    <property type="component" value="Chromosome 19"/>
</dbReference>
<accession>E1BSX8</accession>
<evidence type="ECO:0000256" key="6">
    <source>
        <dbReference type="RuleBase" id="RU361150"/>
    </source>
</evidence>
<dbReference type="FunFam" id="2.40.50.40:FF:000092">
    <property type="entry name" value="C-C motif chemokine"/>
    <property type="match status" value="1"/>
</dbReference>
<dbReference type="PROSITE" id="PS00472">
    <property type="entry name" value="SMALL_CYTOKINES_CC"/>
    <property type="match status" value="1"/>
</dbReference>
<evidence type="ECO:0000256" key="4">
    <source>
        <dbReference type="ARBA" id="ARBA00022729"/>
    </source>
</evidence>
<keyword evidence="5" id="KW-1015">Disulfide bond</keyword>
<dbReference type="Ensembl" id="ENSGALT00010072388.1">
    <property type="protein sequence ID" value="ENSGALP00010044849.1"/>
    <property type="gene ID" value="ENSGALG00010029956.1"/>
</dbReference>
<dbReference type="GO" id="GO:0061844">
    <property type="term" value="P:antimicrobial humoral immune response mediated by antimicrobial peptide"/>
    <property type="evidence" value="ECO:0000318"/>
    <property type="project" value="GO_Central"/>
</dbReference>
<evidence type="ECO:0000313" key="9">
    <source>
        <dbReference type="Proteomes" id="UP000000539"/>
    </source>
</evidence>
<dbReference type="InParanoid" id="E1BSX8"/>
<dbReference type="GO" id="GO:0070098">
    <property type="term" value="P:chemokine-mediated signaling pathway"/>
    <property type="evidence" value="ECO:0000318"/>
    <property type="project" value="GO_Central"/>
</dbReference>
<evidence type="ECO:0000256" key="2">
    <source>
        <dbReference type="ARBA" id="ARBA00022500"/>
    </source>
</evidence>
<evidence type="ECO:0000256" key="3">
    <source>
        <dbReference type="ARBA" id="ARBA00022514"/>
    </source>
</evidence>
<evidence type="ECO:0000313" key="8">
    <source>
        <dbReference type="Ensembl" id="ENSGALP00010044849.1"/>
    </source>
</evidence>
<dbReference type="GO" id="GO:0048245">
    <property type="term" value="P:eosinophil chemotaxis"/>
    <property type="evidence" value="ECO:0000318"/>
    <property type="project" value="GO_Central"/>
</dbReference>
<dbReference type="eggNOG" id="ENOG502SA70">
    <property type="taxonomic scope" value="Eukaryota"/>
</dbReference>
<dbReference type="SUPFAM" id="SSF54117">
    <property type="entry name" value="Interleukin 8-like chemokines"/>
    <property type="match status" value="1"/>
</dbReference>
<keyword evidence="9" id="KW-1185">Reference proteome</keyword>
<dbReference type="STRING" id="9031.ENSGALP00000040588"/>
<evidence type="ECO:0000256" key="1">
    <source>
        <dbReference type="ARBA" id="ARBA00010868"/>
    </source>
</evidence>
<dbReference type="InterPro" id="IPR039809">
    <property type="entry name" value="Chemokine_b/g/d"/>
</dbReference>
<sequence length="239" mass="26514">MDWQLPSLSGPCLAVWDPARLWTLSCPMHPSMAIQPAQGLGCRAKLEEQTGHQPQCYRKRFRKSQAPQSLGAVFSSQDVLGWEGYHPPSILWDTSSDQVLPLSAQLLTSWEPALLLHHKSSPAVPSQAEGKAEQPAALQQPNMAKAAGAFCILLLLTALCCQSLAQRAPAVPDKCCFNFHTRRIKMDNIVACYATSPQCPHRAVVFKVKNGKEICTPADRMWVKRYQQRFQVSSYSIPS</sequence>